<evidence type="ECO:0008006" key="4">
    <source>
        <dbReference type="Google" id="ProtNLM"/>
    </source>
</evidence>
<gene>
    <name evidence="2" type="ORF">BCR42DRAFT_373586</name>
</gene>
<name>A0A1X2IKH2_9FUNG</name>
<feature type="chain" id="PRO_5012575189" description="Wall-associated receptor kinase galacturonan-binding domain-containing protein" evidence="1">
    <location>
        <begin position="23"/>
        <end position="338"/>
    </location>
</feature>
<dbReference type="OrthoDB" id="2261774at2759"/>
<evidence type="ECO:0000313" key="3">
    <source>
        <dbReference type="Proteomes" id="UP000193560"/>
    </source>
</evidence>
<comment type="caution">
    <text evidence="2">The sequence shown here is derived from an EMBL/GenBank/DDBJ whole genome shotgun (WGS) entry which is preliminary data.</text>
</comment>
<evidence type="ECO:0000313" key="2">
    <source>
        <dbReference type="EMBL" id="ORZ18071.1"/>
    </source>
</evidence>
<organism evidence="2 3">
    <name type="scientific">Absidia repens</name>
    <dbReference type="NCBI Taxonomy" id="90262"/>
    <lineage>
        <taxon>Eukaryota</taxon>
        <taxon>Fungi</taxon>
        <taxon>Fungi incertae sedis</taxon>
        <taxon>Mucoromycota</taxon>
        <taxon>Mucoromycotina</taxon>
        <taxon>Mucoromycetes</taxon>
        <taxon>Mucorales</taxon>
        <taxon>Cunninghamellaceae</taxon>
        <taxon>Absidia</taxon>
    </lineage>
</organism>
<keyword evidence="3" id="KW-1185">Reference proteome</keyword>
<evidence type="ECO:0000256" key="1">
    <source>
        <dbReference type="SAM" id="SignalP"/>
    </source>
</evidence>
<protein>
    <recommendedName>
        <fullName evidence="4">Wall-associated receptor kinase galacturonan-binding domain-containing protein</fullName>
    </recommendedName>
</protein>
<dbReference type="EMBL" id="MCGE01000009">
    <property type="protein sequence ID" value="ORZ18071.1"/>
    <property type="molecule type" value="Genomic_DNA"/>
</dbReference>
<feature type="signal peptide" evidence="1">
    <location>
        <begin position="1"/>
        <end position="22"/>
    </location>
</feature>
<reference evidence="2 3" key="1">
    <citation type="submission" date="2016-07" db="EMBL/GenBank/DDBJ databases">
        <title>Pervasive Adenine N6-methylation of Active Genes in Fungi.</title>
        <authorList>
            <consortium name="DOE Joint Genome Institute"/>
            <person name="Mondo S.J."/>
            <person name="Dannebaum R.O."/>
            <person name="Kuo R.C."/>
            <person name="Labutti K."/>
            <person name="Haridas S."/>
            <person name="Kuo A."/>
            <person name="Salamov A."/>
            <person name="Ahrendt S.R."/>
            <person name="Lipzen A."/>
            <person name="Sullivan W."/>
            <person name="Andreopoulos W.B."/>
            <person name="Clum A."/>
            <person name="Lindquist E."/>
            <person name="Daum C."/>
            <person name="Ramamoorthy G.K."/>
            <person name="Gryganskyi A."/>
            <person name="Culley D."/>
            <person name="Magnuson J.K."/>
            <person name="James T.Y."/>
            <person name="O'Malley M.A."/>
            <person name="Stajich J.E."/>
            <person name="Spatafora J.W."/>
            <person name="Visel A."/>
            <person name="Grigoriev I.V."/>
        </authorList>
    </citation>
    <scope>NUCLEOTIDE SEQUENCE [LARGE SCALE GENOMIC DNA]</scope>
    <source>
        <strain evidence="2 3">NRRL 1336</strain>
    </source>
</reference>
<proteinExistence type="predicted"/>
<accession>A0A1X2IKH2</accession>
<dbReference type="AlphaFoldDB" id="A0A1X2IKH2"/>
<sequence>MAHSHHVLLLLLLLSVVALIAAETHCQDPADCPLYPLHSCFATKDGLVCKNAREFEGFEVSVNHIETFNYVPPVLHNDSGEACHTIPRSKDLDSYVDFRGPEVLDMGDLDLIGNCSRLSYCDKSTNTCQPKIGMGAACQHSMQCAIGIDYLPGHCNKNTSICGLRKDIPTFYYGTALRPWTLGDHWKEAIAAVVVTGGLAVCFLVGHHQAGKLVSGVSGLIEKWQNRDDHQQYLEQQRNYEQQQALNQPGQSLSGEDIWNQQHSRRAWWHILPGAQKIARALNLRHDGGDAGTYVALDSRPWILLLIAVIRYATPLPHNSRSDFFLVSFFNHLFLFIF</sequence>
<dbReference type="Proteomes" id="UP000193560">
    <property type="component" value="Unassembled WGS sequence"/>
</dbReference>
<keyword evidence="1" id="KW-0732">Signal</keyword>